<evidence type="ECO:0000313" key="2">
    <source>
        <dbReference type="EMBL" id="MAA12751.1"/>
    </source>
</evidence>
<keyword evidence="1" id="KW-1133">Transmembrane helix</keyword>
<keyword evidence="1" id="KW-0472">Membrane</keyword>
<organism evidence="2">
    <name type="scientific">Rhipicephalus zambeziensis</name>
    <dbReference type="NCBI Taxonomy" id="60191"/>
    <lineage>
        <taxon>Eukaryota</taxon>
        <taxon>Metazoa</taxon>
        <taxon>Ecdysozoa</taxon>
        <taxon>Arthropoda</taxon>
        <taxon>Chelicerata</taxon>
        <taxon>Arachnida</taxon>
        <taxon>Acari</taxon>
        <taxon>Parasitiformes</taxon>
        <taxon>Ixodida</taxon>
        <taxon>Ixodoidea</taxon>
        <taxon>Ixodidae</taxon>
        <taxon>Rhipicephalinae</taxon>
        <taxon>Rhipicephalus</taxon>
        <taxon>Rhipicephalus</taxon>
    </lineage>
</organism>
<sequence length="187" mass="19838">MATRLTGAARLGDDVAACGRSCGHHVLVAQQDCASVVCSAACGVVSVLPSPLCDPAGWCYGSLRGSKNGGVGFETKMKWLTCGTIPLVSSAKQENKSGGQYSVFLASGKFSDFNKNLRESCSLGFLDGGTSQKSVAWRVGCRLVCLVYITLVWFFCGSFIYDEGACDPFLSRPSNRSAPPRLSCETH</sequence>
<dbReference type="AlphaFoldDB" id="A0A224YEA4"/>
<feature type="transmembrane region" description="Helical" evidence="1">
    <location>
        <begin position="143"/>
        <end position="161"/>
    </location>
</feature>
<keyword evidence="1" id="KW-0812">Transmembrane</keyword>
<accession>A0A224YEA4</accession>
<protein>
    <submittedName>
        <fullName evidence="2">Uncharacterized protein</fullName>
    </submittedName>
</protein>
<name>A0A224YEA4_9ACAR</name>
<dbReference type="EMBL" id="GFPF01001605">
    <property type="protein sequence ID" value="MAA12751.1"/>
    <property type="molecule type" value="Transcribed_RNA"/>
</dbReference>
<evidence type="ECO:0000256" key="1">
    <source>
        <dbReference type="SAM" id="Phobius"/>
    </source>
</evidence>
<proteinExistence type="predicted"/>
<reference evidence="2" key="1">
    <citation type="journal article" date="2017" name="Parasit. Vectors">
        <title>Sialotranscriptomics of Rhipicephalus zambeziensis reveals intricate expression profiles of secretory proteins and suggests tight temporal transcriptional regulation during blood-feeding.</title>
        <authorList>
            <person name="de Castro M.H."/>
            <person name="de Klerk D."/>
            <person name="Pienaar R."/>
            <person name="Rees D.J.G."/>
            <person name="Mans B.J."/>
        </authorList>
    </citation>
    <scope>NUCLEOTIDE SEQUENCE</scope>
    <source>
        <tissue evidence="2">Salivary glands</tissue>
    </source>
</reference>